<feature type="compositionally biased region" description="Basic and acidic residues" evidence="5">
    <location>
        <begin position="47"/>
        <end position="57"/>
    </location>
</feature>
<feature type="domain" description="RSE1/DDB1/CPSF1 C-terminal" evidence="6">
    <location>
        <begin position="1257"/>
        <end position="1591"/>
    </location>
</feature>
<feature type="region of interest" description="Disordered" evidence="5">
    <location>
        <begin position="295"/>
        <end position="343"/>
    </location>
</feature>
<dbReference type="GO" id="GO:0005634">
    <property type="term" value="C:nucleus"/>
    <property type="evidence" value="ECO:0007669"/>
    <property type="project" value="UniProtKB-SubCell"/>
</dbReference>
<dbReference type="EMBL" id="MU128933">
    <property type="protein sequence ID" value="KAF9517247.1"/>
    <property type="molecule type" value="Genomic_DNA"/>
</dbReference>
<feature type="region of interest" description="Disordered" evidence="5">
    <location>
        <begin position="1"/>
        <end position="58"/>
    </location>
</feature>
<evidence type="ECO:0000259" key="8">
    <source>
        <dbReference type="Pfam" id="PF23726"/>
    </source>
</evidence>
<feature type="region of interest" description="Disordered" evidence="5">
    <location>
        <begin position="680"/>
        <end position="709"/>
    </location>
</feature>
<protein>
    <recommendedName>
        <fullName evidence="3">DNA damage-binding protein 1</fullName>
    </recommendedName>
</protein>
<accession>A0A9P6B4I3</accession>
<feature type="domain" description="RSE1/DDB1/CPSF1 second beta-propeller" evidence="8">
    <location>
        <begin position="866"/>
        <end position="1205"/>
    </location>
</feature>
<feature type="region of interest" description="Disordered" evidence="5">
    <location>
        <begin position="366"/>
        <end position="403"/>
    </location>
</feature>
<evidence type="ECO:0000256" key="2">
    <source>
        <dbReference type="ARBA" id="ARBA00007453"/>
    </source>
</evidence>
<dbReference type="Pfam" id="PF10433">
    <property type="entry name" value="Beta-prop_RSE1_1st"/>
    <property type="match status" value="1"/>
</dbReference>
<evidence type="ECO:0000313" key="9">
    <source>
        <dbReference type="EMBL" id="KAF9517247.1"/>
    </source>
</evidence>
<name>A0A9P6B4I3_9AGAM</name>
<dbReference type="OrthoDB" id="433457at2759"/>
<dbReference type="GO" id="GO:0003676">
    <property type="term" value="F:nucleic acid binding"/>
    <property type="evidence" value="ECO:0007669"/>
    <property type="project" value="InterPro"/>
</dbReference>
<feature type="compositionally biased region" description="Basic and acidic residues" evidence="5">
    <location>
        <begin position="1"/>
        <end position="12"/>
    </location>
</feature>
<dbReference type="InterPro" id="IPR011047">
    <property type="entry name" value="Quinoprotein_ADH-like_sf"/>
</dbReference>
<evidence type="ECO:0000256" key="3">
    <source>
        <dbReference type="ARBA" id="ARBA00014577"/>
    </source>
</evidence>
<dbReference type="Pfam" id="PF23726">
    <property type="entry name" value="Beta-prop_RSE1_2nd"/>
    <property type="match status" value="1"/>
</dbReference>
<feature type="region of interest" description="Disordered" evidence="5">
    <location>
        <begin position="183"/>
        <end position="269"/>
    </location>
</feature>
<evidence type="ECO:0000256" key="5">
    <source>
        <dbReference type="SAM" id="MobiDB-lite"/>
    </source>
</evidence>
<dbReference type="InterPro" id="IPR015943">
    <property type="entry name" value="WD40/YVTN_repeat-like_dom_sf"/>
</dbReference>
<dbReference type="SUPFAM" id="SSF50969">
    <property type="entry name" value="YVTN repeat-like/Quinoprotein amine dehydrogenase"/>
    <property type="match status" value="1"/>
</dbReference>
<organism evidence="9 10">
    <name type="scientific">Hydnum rufescens UP504</name>
    <dbReference type="NCBI Taxonomy" id="1448309"/>
    <lineage>
        <taxon>Eukaryota</taxon>
        <taxon>Fungi</taxon>
        <taxon>Dikarya</taxon>
        <taxon>Basidiomycota</taxon>
        <taxon>Agaricomycotina</taxon>
        <taxon>Agaricomycetes</taxon>
        <taxon>Cantharellales</taxon>
        <taxon>Hydnaceae</taxon>
        <taxon>Hydnum</taxon>
    </lineage>
</organism>
<comment type="caution">
    <text evidence="9">The sequence shown here is derived from an EMBL/GenBank/DDBJ whole genome shotgun (WGS) entry which is preliminary data.</text>
</comment>
<evidence type="ECO:0000256" key="4">
    <source>
        <dbReference type="ARBA" id="ARBA00023242"/>
    </source>
</evidence>
<feature type="domain" description="RSE1/DDB1/CPSF1 first beta-propeller" evidence="7">
    <location>
        <begin position="463"/>
        <end position="807"/>
    </location>
</feature>
<dbReference type="InterPro" id="IPR018846">
    <property type="entry name" value="Beta-prop_RSE1/DDB1/CPSF1_1st"/>
</dbReference>
<dbReference type="InterPro" id="IPR050358">
    <property type="entry name" value="RSE1/DDB1/CFT1"/>
</dbReference>
<keyword evidence="10" id="KW-1185">Reference proteome</keyword>
<dbReference type="Gene3D" id="2.130.10.10">
    <property type="entry name" value="YVTN repeat-like/Quinoprotein amine dehydrogenase"/>
    <property type="match status" value="3"/>
</dbReference>
<comment type="subcellular location">
    <subcellularLocation>
        <location evidence="1">Nucleus</location>
    </subcellularLocation>
</comment>
<evidence type="ECO:0000259" key="7">
    <source>
        <dbReference type="Pfam" id="PF10433"/>
    </source>
</evidence>
<evidence type="ECO:0000256" key="1">
    <source>
        <dbReference type="ARBA" id="ARBA00004123"/>
    </source>
</evidence>
<dbReference type="PANTHER" id="PTHR10644">
    <property type="entry name" value="DNA REPAIR/RNA PROCESSING CPSF FAMILY"/>
    <property type="match status" value="1"/>
</dbReference>
<dbReference type="InterPro" id="IPR058543">
    <property type="entry name" value="Beta-prop_RSE1/DDB1/CPSF1_2nd"/>
</dbReference>
<evidence type="ECO:0000313" key="10">
    <source>
        <dbReference type="Proteomes" id="UP000886523"/>
    </source>
</evidence>
<feature type="compositionally biased region" description="Low complexity" evidence="5">
    <location>
        <begin position="186"/>
        <end position="199"/>
    </location>
</feature>
<proteinExistence type="inferred from homology"/>
<dbReference type="SUPFAM" id="SSF50998">
    <property type="entry name" value="Quinoprotein alcohol dehydrogenase-like"/>
    <property type="match status" value="1"/>
</dbReference>
<feature type="compositionally biased region" description="Low complexity" evidence="5">
    <location>
        <begin position="374"/>
        <end position="388"/>
    </location>
</feature>
<dbReference type="Pfam" id="PF03178">
    <property type="entry name" value="CPSF_A"/>
    <property type="match status" value="1"/>
</dbReference>
<sequence length="1629" mass="178268">MGLFSPRKDPAKASHGSSDDSNGSMIKSRWYGLPRSSRASEDNAGPSRHEHSIDLIPRRTMPLHRASVDSLPATGTDRTTITLAQRLNELAISNADGLLGDEEYRLLRQNLFERFGAGSQVPTESPVVKLSSPEASIVIDPNFRVHTYSPSMRSNMSRSSTVTSAMKGLVRKISGRSPSLATGIYSGSASPPGHSAASSIRIPRELSHRPSNASIRSTASRQAMDTRSVSSQKTGRSTRTNRTSASRGPPSSYNRRRVGVHSDGGDESSAEIRAEIAAVEIEKEQLLQNFDGLELTSMTKGGPGSGSSPNGAGRSSSLRTVTPDRPYPTSPPNPRIPPPLVPVIGPSIAERKLSLGLSSISPAKSTLFSRKRSSPNVSSSDSRQRSASLAEPVPPTPPLPPMAIQPQPASVVDTTLQHIRRRKAETMEKYDQRLEYLRARLKGAELRERLINTVYFSAKLSWDTLVIAKSNRLDVIHLSPERLLHKCGLELSGTVTSLNTFNDTWRILVTTDHPVPGAFLIDYNDNPPRLTLNYSISLYSRSSRPTEFFQGAVVHPNARLAVSSAYSGTVKVLSLDETKKSFDSRIPELELLSMCFLSSTITPSPVLALLHIDFQFRYRILAREVDLTNQELSIEPSQILPPAFVQDGASLLIPVPGSPDLLGGILVLGGGTVQFFECTSPSTRKNRRKDRQSPENKRKRTRGSAEGESTAIRAKLPFHEVAAHSLIDDDGHRVLIADAYGRLVLLALLADGESSSISVIRCLQLGEVSSPSSLTYLNDGVFYVGSHFGDSQLSKLLQLPETHEDGTQSRVRILEVFKNIAPIHDAVVTHTDGSSQVATCSGGYNSGSIRIVRKGADFKEVALVERMPHVTSIWPLRFMSEDKYDRFLLLSTLYDTQLIDLGEGILMEELTPGQFSDLVRDKPTIAAGNLTGQTGSGSAFVQITSDAVIVIDLGSGFEMARWPPSPKDVHPDARRRENVRITIAAINPTQILVALRGGEVVYLLWAEDDEGSKLVETASRTFLDVNNKPREFCALSTNPIWSGFPNESRVAAAAFWGSNEVILLKLPSLKTFNDPRPEQDKHEVHLPRSVLLHTFGDTAPFLLVGLANGLLIAYELDPRTFEMRTRRTINLGSMPLRLTPSRHGADKHVVFVSGSRPAVVFLENGRLQYSPIVLKNVNCTSMLNSKAYPNSLILAGFDNLVIGQLLELHKLHIRSVHLGLDNPRKICYDPDSKTFGIITIRKTPAPVDLLSSLPSSSSFRILNELTFETLVQFPMDKWEEATCIGSFKLSSAGREARHFVIGSENLVRSDTTPSLGQGRIRVYRVISEHDIELVASLAVSGCVSSLASIDGKIVACIGSAVIVYKLTQEERQETLSLVELAKWDRGYSLVNVRTWDDKVITADALRSLDVLRWGTDDGKLSLVARDHSSLWPIAVEVLDSSSVIVAEGDGNLFSYRLDGNTLERAGSYHLGENVSEFRRGTIVSTEQTSSVKPALIFFTSNGRIGIISEVKSDFALLLTALERNLGDLPLGPVPVPVPLDPGKEPNSKSRHAIITDCNCSRWRSIKSPRTGPAGEGEAVGFIDGDFVERFLNLTAEDAKRVLEGTNASKRIRHSYEAVTQTLEQLQLVH</sequence>
<reference evidence="9" key="1">
    <citation type="journal article" date="2020" name="Nat. Commun.">
        <title>Large-scale genome sequencing of mycorrhizal fungi provides insights into the early evolution of symbiotic traits.</title>
        <authorList>
            <person name="Miyauchi S."/>
            <person name="Kiss E."/>
            <person name="Kuo A."/>
            <person name="Drula E."/>
            <person name="Kohler A."/>
            <person name="Sanchez-Garcia M."/>
            <person name="Morin E."/>
            <person name="Andreopoulos B."/>
            <person name="Barry K.W."/>
            <person name="Bonito G."/>
            <person name="Buee M."/>
            <person name="Carver A."/>
            <person name="Chen C."/>
            <person name="Cichocki N."/>
            <person name="Clum A."/>
            <person name="Culley D."/>
            <person name="Crous P.W."/>
            <person name="Fauchery L."/>
            <person name="Girlanda M."/>
            <person name="Hayes R.D."/>
            <person name="Keri Z."/>
            <person name="LaButti K."/>
            <person name="Lipzen A."/>
            <person name="Lombard V."/>
            <person name="Magnuson J."/>
            <person name="Maillard F."/>
            <person name="Murat C."/>
            <person name="Nolan M."/>
            <person name="Ohm R.A."/>
            <person name="Pangilinan J."/>
            <person name="Pereira M.F."/>
            <person name="Perotto S."/>
            <person name="Peter M."/>
            <person name="Pfister S."/>
            <person name="Riley R."/>
            <person name="Sitrit Y."/>
            <person name="Stielow J.B."/>
            <person name="Szollosi G."/>
            <person name="Zifcakova L."/>
            <person name="Stursova M."/>
            <person name="Spatafora J.W."/>
            <person name="Tedersoo L."/>
            <person name="Vaario L.M."/>
            <person name="Yamada A."/>
            <person name="Yan M."/>
            <person name="Wang P."/>
            <person name="Xu J."/>
            <person name="Bruns T."/>
            <person name="Baldrian P."/>
            <person name="Vilgalys R."/>
            <person name="Dunand C."/>
            <person name="Henrissat B."/>
            <person name="Grigoriev I.V."/>
            <person name="Hibbett D."/>
            <person name="Nagy L.G."/>
            <person name="Martin F.M."/>
        </authorList>
    </citation>
    <scope>NUCLEOTIDE SEQUENCE</scope>
    <source>
        <strain evidence="9">UP504</strain>
    </source>
</reference>
<gene>
    <name evidence="9" type="ORF">BS47DRAFT_1483445</name>
</gene>
<dbReference type="InterPro" id="IPR011044">
    <property type="entry name" value="Quino_amine_DH_bsu"/>
</dbReference>
<feature type="compositionally biased region" description="Polar residues" evidence="5">
    <location>
        <begin position="15"/>
        <end position="25"/>
    </location>
</feature>
<comment type="similarity">
    <text evidence="2">Belongs to the DDB1 family.</text>
</comment>
<feature type="compositionally biased region" description="Pro residues" evidence="5">
    <location>
        <begin position="325"/>
        <end position="341"/>
    </location>
</feature>
<dbReference type="Proteomes" id="UP000886523">
    <property type="component" value="Unassembled WGS sequence"/>
</dbReference>
<dbReference type="InterPro" id="IPR004871">
    <property type="entry name" value="RSE1/DDB1/CPSF1_C"/>
</dbReference>
<feature type="compositionally biased region" description="Pro residues" evidence="5">
    <location>
        <begin position="392"/>
        <end position="403"/>
    </location>
</feature>
<feature type="compositionally biased region" description="Low complexity" evidence="5">
    <location>
        <begin position="306"/>
        <end position="317"/>
    </location>
</feature>
<dbReference type="Gene3D" id="1.10.150.910">
    <property type="match status" value="1"/>
</dbReference>
<evidence type="ECO:0000259" key="6">
    <source>
        <dbReference type="Pfam" id="PF03178"/>
    </source>
</evidence>
<keyword evidence="4" id="KW-0539">Nucleus</keyword>
<feature type="compositionally biased region" description="Polar residues" evidence="5">
    <location>
        <begin position="209"/>
        <end position="233"/>
    </location>
</feature>
<feature type="compositionally biased region" description="Low complexity" evidence="5">
    <location>
        <begin position="234"/>
        <end position="247"/>
    </location>
</feature>